<dbReference type="RefSeq" id="WP_378061783.1">
    <property type="nucleotide sequence ID" value="NZ_JBHSIS010000025.1"/>
</dbReference>
<organism evidence="3 4">
    <name type="scientific">Actinophytocola glycyrrhizae</name>
    <dbReference type="NCBI Taxonomy" id="2044873"/>
    <lineage>
        <taxon>Bacteria</taxon>
        <taxon>Bacillati</taxon>
        <taxon>Actinomycetota</taxon>
        <taxon>Actinomycetes</taxon>
        <taxon>Pseudonocardiales</taxon>
        <taxon>Pseudonocardiaceae</taxon>
    </lineage>
</organism>
<sequence>MRSLVVVVLAALLLTGCTSRVGGDPDGGDPTAAGPVDLAVPIELRPVLATESTDPAVIVLTTEDGERLTLAEPILTIRSLDKAEVVHEQNAGTWVLDLDLDEADGRTFGDWTTDHTGERLAMVADDEVLMAPQIQAAITGGEIQIAANYTRDDAEALLERITGR</sequence>
<evidence type="ECO:0000313" key="4">
    <source>
        <dbReference type="Proteomes" id="UP001595859"/>
    </source>
</evidence>
<keyword evidence="4" id="KW-1185">Reference proteome</keyword>
<feature type="chain" id="PRO_5047146375" description="SecDF P1 head subdomain domain-containing protein" evidence="1">
    <location>
        <begin position="23"/>
        <end position="164"/>
    </location>
</feature>
<dbReference type="Gene3D" id="3.30.1360.200">
    <property type="match status" value="1"/>
</dbReference>
<evidence type="ECO:0000259" key="2">
    <source>
        <dbReference type="Pfam" id="PF22599"/>
    </source>
</evidence>
<dbReference type="Proteomes" id="UP001595859">
    <property type="component" value="Unassembled WGS sequence"/>
</dbReference>
<name>A0ABV9SB62_9PSEU</name>
<proteinExistence type="predicted"/>
<feature type="domain" description="SecDF P1 head subdomain" evidence="2">
    <location>
        <begin position="64"/>
        <end position="157"/>
    </location>
</feature>
<gene>
    <name evidence="3" type="ORF">ACFPCV_36255</name>
</gene>
<comment type="caution">
    <text evidence="3">The sequence shown here is derived from an EMBL/GenBank/DDBJ whole genome shotgun (WGS) entry which is preliminary data.</text>
</comment>
<accession>A0ABV9SB62</accession>
<feature type="signal peptide" evidence="1">
    <location>
        <begin position="1"/>
        <end position="22"/>
    </location>
</feature>
<dbReference type="PROSITE" id="PS51257">
    <property type="entry name" value="PROKAR_LIPOPROTEIN"/>
    <property type="match status" value="1"/>
</dbReference>
<keyword evidence="1" id="KW-0732">Signal</keyword>
<dbReference type="EMBL" id="JBHSIS010000025">
    <property type="protein sequence ID" value="MFC4858982.1"/>
    <property type="molecule type" value="Genomic_DNA"/>
</dbReference>
<dbReference type="InterPro" id="IPR054384">
    <property type="entry name" value="SecDF_P1_head"/>
</dbReference>
<evidence type="ECO:0000256" key="1">
    <source>
        <dbReference type="SAM" id="SignalP"/>
    </source>
</evidence>
<reference evidence="4" key="1">
    <citation type="journal article" date="2019" name="Int. J. Syst. Evol. Microbiol.">
        <title>The Global Catalogue of Microorganisms (GCM) 10K type strain sequencing project: providing services to taxonomists for standard genome sequencing and annotation.</title>
        <authorList>
            <consortium name="The Broad Institute Genomics Platform"/>
            <consortium name="The Broad Institute Genome Sequencing Center for Infectious Disease"/>
            <person name="Wu L."/>
            <person name="Ma J."/>
        </authorList>
    </citation>
    <scope>NUCLEOTIDE SEQUENCE [LARGE SCALE GENOMIC DNA]</scope>
    <source>
        <strain evidence="4">ZS-22-S1</strain>
    </source>
</reference>
<dbReference type="Pfam" id="PF22599">
    <property type="entry name" value="SecDF_P1_head"/>
    <property type="match status" value="1"/>
</dbReference>
<evidence type="ECO:0000313" key="3">
    <source>
        <dbReference type="EMBL" id="MFC4858982.1"/>
    </source>
</evidence>
<protein>
    <recommendedName>
        <fullName evidence="2">SecDF P1 head subdomain domain-containing protein</fullName>
    </recommendedName>
</protein>